<dbReference type="PANTHER" id="PTHR43861:SF1">
    <property type="entry name" value="TRANS-ACONITATE 2-METHYLTRANSFERASE"/>
    <property type="match status" value="1"/>
</dbReference>
<evidence type="ECO:0000256" key="1">
    <source>
        <dbReference type="ARBA" id="ARBA00022603"/>
    </source>
</evidence>
<comment type="caution">
    <text evidence="4">The sequence shown here is derived from an EMBL/GenBank/DDBJ whole genome shotgun (WGS) entry which is preliminary data.</text>
</comment>
<gene>
    <name evidence="4" type="ORF">K340107D12_35850</name>
</gene>
<dbReference type="Gene3D" id="3.40.50.150">
    <property type="entry name" value="Vaccinia Virus protein VP39"/>
    <property type="match status" value="1"/>
</dbReference>
<feature type="domain" description="Methyltransferase" evidence="3">
    <location>
        <begin position="42"/>
        <end position="130"/>
    </location>
</feature>
<evidence type="ECO:0000313" key="5">
    <source>
        <dbReference type="Proteomes" id="UP001600941"/>
    </source>
</evidence>
<dbReference type="RefSeq" id="WP_148391531.1">
    <property type="nucleotide sequence ID" value="NZ_BAABZQ010000001.1"/>
</dbReference>
<dbReference type="CDD" id="cd02440">
    <property type="entry name" value="AdoMet_MTases"/>
    <property type="match status" value="1"/>
</dbReference>
<accession>A0ABQ0BW54</accession>
<keyword evidence="1 4" id="KW-0489">Methyltransferase</keyword>
<sequence>MIDRTVDYYNENAQSFFETTVNADMSLQLEDFIKLLPAGGYILDAGCGSGRDSLELKNRGFKIEAFDASKEMCRRASELLGQQVKLFRFEELNYIDLFDGIWACASLLHVTWEAMPDVIDRLNKSLKANGVLYASFKKGIGERYRGERRFTDADEAYLRSILEDRFDILEIRESIDVRPGRENEVWMNAFARKK</sequence>
<name>A0ABQ0BW54_9FIRM</name>
<dbReference type="EMBL" id="BAABZQ010000001">
    <property type="protein sequence ID" value="GAA6500769.1"/>
    <property type="molecule type" value="Genomic_DNA"/>
</dbReference>
<evidence type="ECO:0000259" key="3">
    <source>
        <dbReference type="Pfam" id="PF13649"/>
    </source>
</evidence>
<proteinExistence type="predicted"/>
<reference evidence="4 5" key="1">
    <citation type="submission" date="2024-04" db="EMBL/GenBank/DDBJ databases">
        <title>Defined microbial consortia suppress multidrug-resistant proinflammatory Enterobacteriaceae via ecological control.</title>
        <authorList>
            <person name="Furuichi M."/>
            <person name="Kawaguchi T."/>
            <person name="Pust M."/>
            <person name="Yasuma K."/>
            <person name="Plichta D."/>
            <person name="Hasegawa N."/>
            <person name="Ohya T."/>
            <person name="Bhattarai S."/>
            <person name="Sasajima S."/>
            <person name="Aoto Y."/>
            <person name="Tuganbaev T."/>
            <person name="Yaginuma M."/>
            <person name="Ueda M."/>
            <person name="Okahashi N."/>
            <person name="Amafuji K."/>
            <person name="Kiridooshi Y."/>
            <person name="Sugita K."/>
            <person name="Strazar M."/>
            <person name="Skelly A."/>
            <person name="Suda W."/>
            <person name="Hattori M."/>
            <person name="Nakamoto N."/>
            <person name="Caballero S."/>
            <person name="Norman J."/>
            <person name="Olle B."/>
            <person name="Tanoue T."/>
            <person name="Arita M."/>
            <person name="Bucci V."/>
            <person name="Atarashi K."/>
            <person name="Xavier R."/>
            <person name="Honda K."/>
        </authorList>
    </citation>
    <scope>NUCLEOTIDE SEQUENCE [LARGE SCALE GENOMIC DNA]</scope>
    <source>
        <strain evidence="5">k34-0107-D12</strain>
    </source>
</reference>
<dbReference type="GO" id="GO:0032259">
    <property type="term" value="P:methylation"/>
    <property type="evidence" value="ECO:0007669"/>
    <property type="project" value="UniProtKB-KW"/>
</dbReference>
<dbReference type="InterPro" id="IPR029063">
    <property type="entry name" value="SAM-dependent_MTases_sf"/>
</dbReference>
<dbReference type="Proteomes" id="UP001600941">
    <property type="component" value="Unassembled WGS sequence"/>
</dbReference>
<keyword evidence="5" id="KW-1185">Reference proteome</keyword>
<dbReference type="SUPFAM" id="SSF53335">
    <property type="entry name" value="S-adenosyl-L-methionine-dependent methyltransferases"/>
    <property type="match status" value="1"/>
</dbReference>
<dbReference type="PANTHER" id="PTHR43861">
    <property type="entry name" value="TRANS-ACONITATE 2-METHYLTRANSFERASE-RELATED"/>
    <property type="match status" value="1"/>
</dbReference>
<evidence type="ECO:0000256" key="2">
    <source>
        <dbReference type="ARBA" id="ARBA00022679"/>
    </source>
</evidence>
<dbReference type="GO" id="GO:0008168">
    <property type="term" value="F:methyltransferase activity"/>
    <property type="evidence" value="ECO:0007669"/>
    <property type="project" value="UniProtKB-KW"/>
</dbReference>
<organism evidence="4 5">
    <name type="scientific">Blautia parvula</name>
    <dbReference type="NCBI Taxonomy" id="2877527"/>
    <lineage>
        <taxon>Bacteria</taxon>
        <taxon>Bacillati</taxon>
        <taxon>Bacillota</taxon>
        <taxon>Clostridia</taxon>
        <taxon>Lachnospirales</taxon>
        <taxon>Lachnospiraceae</taxon>
        <taxon>Blautia</taxon>
    </lineage>
</organism>
<evidence type="ECO:0000313" key="4">
    <source>
        <dbReference type="EMBL" id="GAA6500769.1"/>
    </source>
</evidence>
<dbReference type="Pfam" id="PF13649">
    <property type="entry name" value="Methyltransf_25"/>
    <property type="match status" value="1"/>
</dbReference>
<keyword evidence="2" id="KW-0808">Transferase</keyword>
<dbReference type="InterPro" id="IPR041698">
    <property type="entry name" value="Methyltransf_25"/>
</dbReference>
<protein>
    <submittedName>
        <fullName evidence="4">Class I SAM-dependent methyltransferase</fullName>
    </submittedName>
</protein>